<keyword evidence="1" id="KW-0012">Acyltransferase</keyword>
<organism evidence="4 5">
    <name type="scientific">Lasiodiplodia theobromae</name>
    <dbReference type="NCBI Taxonomy" id="45133"/>
    <lineage>
        <taxon>Eukaryota</taxon>
        <taxon>Fungi</taxon>
        <taxon>Dikarya</taxon>
        <taxon>Ascomycota</taxon>
        <taxon>Pezizomycotina</taxon>
        <taxon>Dothideomycetes</taxon>
        <taxon>Dothideomycetes incertae sedis</taxon>
        <taxon>Botryosphaeriales</taxon>
        <taxon>Botryosphaeriaceae</taxon>
        <taxon>Lasiodiplodia</taxon>
    </lineage>
</organism>
<dbReference type="InterPro" id="IPR050091">
    <property type="entry name" value="PKS_NRPS_Biosynth_Enz"/>
</dbReference>
<dbReference type="GO" id="GO:0044550">
    <property type="term" value="P:secondary metabolite biosynthetic process"/>
    <property type="evidence" value="ECO:0007669"/>
    <property type="project" value="TreeGrafter"/>
</dbReference>
<dbReference type="InterPro" id="IPR014031">
    <property type="entry name" value="Ketoacyl_synth_C"/>
</dbReference>
<dbReference type="InterPro" id="IPR001227">
    <property type="entry name" value="Ac_transferase_dom_sf"/>
</dbReference>
<dbReference type="SUPFAM" id="SSF53901">
    <property type="entry name" value="Thiolase-like"/>
    <property type="match status" value="2"/>
</dbReference>
<dbReference type="Pfam" id="PF00109">
    <property type="entry name" value="ketoacyl-synt"/>
    <property type="match status" value="1"/>
</dbReference>
<dbReference type="InterPro" id="IPR013217">
    <property type="entry name" value="Methyltransf_12"/>
</dbReference>
<feature type="region of interest" description="Disordered" evidence="2">
    <location>
        <begin position="849"/>
        <end position="868"/>
    </location>
</feature>
<dbReference type="Gene3D" id="3.40.366.10">
    <property type="entry name" value="Malonyl-Coenzyme A Acyl Carrier Protein, domain 2"/>
    <property type="match status" value="1"/>
</dbReference>
<reference evidence="4 5" key="1">
    <citation type="journal article" date="2019" name="Sci. Rep.">
        <title>A multi-omics analysis of the grapevine pathogen Lasiodiplodia theobromae reveals that temperature affects the expression of virulence- and pathogenicity-related genes.</title>
        <authorList>
            <person name="Felix C."/>
            <person name="Meneses R."/>
            <person name="Goncalves M.F.M."/>
            <person name="Tilleman L."/>
            <person name="Duarte A.S."/>
            <person name="Jorrin-Novo J.V."/>
            <person name="Van de Peer Y."/>
            <person name="Deforce D."/>
            <person name="Van Nieuwerburgh F."/>
            <person name="Esteves A.C."/>
            <person name="Alves A."/>
        </authorList>
    </citation>
    <scope>NUCLEOTIDE SEQUENCE [LARGE SCALE GENOMIC DNA]</scope>
    <source>
        <strain evidence="4 5">LA-SOL3</strain>
    </source>
</reference>
<dbReference type="CDD" id="cd02440">
    <property type="entry name" value="AdoMet_MTases"/>
    <property type="match status" value="1"/>
</dbReference>
<dbReference type="EMBL" id="VCHE01000155">
    <property type="protein sequence ID" value="KAB2570025.1"/>
    <property type="molecule type" value="Genomic_DNA"/>
</dbReference>
<feature type="compositionally biased region" description="Basic and acidic residues" evidence="2">
    <location>
        <begin position="851"/>
        <end position="868"/>
    </location>
</feature>
<evidence type="ECO:0000256" key="1">
    <source>
        <dbReference type="ARBA" id="ARBA00023315"/>
    </source>
</evidence>
<dbReference type="SMART" id="SM00825">
    <property type="entry name" value="PKS_KS"/>
    <property type="match status" value="1"/>
</dbReference>
<dbReference type="InterPro" id="IPR016039">
    <property type="entry name" value="Thiolase-like"/>
</dbReference>
<name>A0A5N5CXD1_9PEZI</name>
<dbReference type="InterPro" id="IPR014030">
    <property type="entry name" value="Ketoacyl_synth_N"/>
</dbReference>
<dbReference type="Gene3D" id="3.40.50.150">
    <property type="entry name" value="Vaccinia Virus protein VP39"/>
    <property type="match status" value="1"/>
</dbReference>
<keyword evidence="5" id="KW-1185">Reference proteome</keyword>
<accession>A0A5N5CXD1</accession>
<sequence>MQIQRFLDDTRFDAGFFGLGEALDPQERLELEVAFEALENAGVPLTSEGLAGAAFCGPGNGQHVQTLSRAFGLCRPGSSAGCGLAALQLACQRICSGNVEVALVTAANLVSRDAPSPNGSSPAESDQEQDAAEGAVAIVLKPLEAALRQGDSIRAIVRESASAKGCEACDLEALIRSCYERAGLDPLDTAYVEAQEACGDSVESTAIKAVFGGSNKALSVVSVGSDLGRLQAVSGLAAVVRIIMAFEKGLVSQASAEKRPSRASLNGYGGDSPSVHMILEQCDPLLRQQRRFAADSSEPESRVVIPYSAKSENSARRGLSDLSDFVRRKLDSGADLDLRDLAHTLSRRRTRFAWTAALSVRSKEELVALLDAGVRPTAARRPPRLGFAFSGDTAHWHAIGRELVAVYPAYAASLEESQRCLRDLGAEWNLFAGSVGQNNPDFIYPLRCALQIALVQLLADWGVRPDAVTSHSSGEIAAAFCAGALNQRDAIAIAFFRGQLVAAAGRSTSVKEGSLTVGLGLEGLQRYLVGPSPLRLSVASINSPSSVTLRGHLRDLSALLSKLAVLGLSVGDLQVGGFHHSGDAHAVAAAYLAVVRQHTGAPAAMNGMLYTSPVTGARIANENSISAEHWMCSLMAPGLFMHALQTMIVGPDAVSALVEIGPANSLAGFVKQSIEGINSPDIHVSYASCLSVRRSGVETMQALACFLHTKGIPVDFERVNASRGRCAARLLHDLPPYPWDHGSAELLGIPSFVKTIPAPELHTWTFPLGAPLLMAIEAMRELYQTRGVPVAGFELRDVELLQPPCPHALSGEVQVTLWPQSVCARHVFKVRLCTPGRETREYLRGYIAMRKPPDGSRSDSRPVEVGGDRSPVEMRIVSFTPSMLAAAQRQLSIHPATIEEAIQLACSRVMTFAGDGAAEVPSFIEKMSIGCPLGGLQGRLLRGCVLVRSQGTRGYEASIELGENDDDDALLCIRNAHFPPAPKAAPRRKAVHPVTWVSSLAATSSQGLQYLLWLPPNEHDIARIGNLTRAAYHIICDTLDQLTPDEIGRMPWHSRSLVHWMKGVVHQASCDALAATSSEWARTDNVAKEMIFKRAACSCVDGELLTRLGASLAGILSGHVDPISILVEDGLLTRYYSQSLRGQRTASQVQRVLQLFAVQTPGARILEIGAGTGALTRVCLPSLDARVHYDFTDICPELFSMTREQLGPVAASLAFRTLDIEADLAQQSFEPASYDLIIANQSLHTVHDLDAAMQNVRKLLKPGGRLLAVETTRPTPDIKLTFGILPNWWLSKEQERRDCPMMSLNAWENTLRFHGFSGLDFHTHDFDDFSLRSATVMLSTAIGSRAFRYWPFCSIIHVGSSAPPAWLQQLAVRIEELTGYLPAVELLEPRFNAASKVCLFVGALEEGVGEATAATVADFVGTSKGLLWLSHGGATITPPSGHDGDQFLSHAKLLRSCSRSSDSSASKRIVALDIDPEDPPWSPESIETIARIYSIAFDYEVPGPIDDEFVQRGLQVLVPRIPPGSSDVPGSRD</sequence>
<feature type="domain" description="Ketosynthase family 3 (KS3)" evidence="3">
    <location>
        <begin position="1"/>
        <end position="281"/>
    </location>
</feature>
<dbReference type="Gene3D" id="3.30.70.3290">
    <property type="match status" value="1"/>
</dbReference>
<dbReference type="PANTHER" id="PTHR43775">
    <property type="entry name" value="FATTY ACID SYNTHASE"/>
    <property type="match status" value="1"/>
</dbReference>
<dbReference type="Pfam" id="PF00698">
    <property type="entry name" value="Acyl_transf_1"/>
    <property type="match status" value="1"/>
</dbReference>
<comment type="caution">
    <text evidence="4">The sequence shown here is derived from an EMBL/GenBank/DDBJ whole genome shotgun (WGS) entry which is preliminary data.</text>
</comment>
<dbReference type="PANTHER" id="PTHR43775:SF29">
    <property type="entry name" value="ASPERFURANONE POLYKETIDE SYNTHASE AFOG-RELATED"/>
    <property type="match status" value="1"/>
</dbReference>
<dbReference type="GO" id="GO:0006633">
    <property type="term" value="P:fatty acid biosynthetic process"/>
    <property type="evidence" value="ECO:0007669"/>
    <property type="project" value="TreeGrafter"/>
</dbReference>
<evidence type="ECO:0000259" key="3">
    <source>
        <dbReference type="PROSITE" id="PS52004"/>
    </source>
</evidence>
<keyword evidence="1" id="KW-0808">Transferase</keyword>
<dbReference type="OrthoDB" id="329835at2759"/>
<evidence type="ECO:0000313" key="4">
    <source>
        <dbReference type="EMBL" id="KAB2570025.1"/>
    </source>
</evidence>
<gene>
    <name evidence="4" type="primary">mokB_0</name>
    <name evidence="4" type="ORF">DBV05_g11300</name>
</gene>
<dbReference type="Pfam" id="PF08242">
    <property type="entry name" value="Methyltransf_12"/>
    <property type="match status" value="1"/>
</dbReference>
<protein>
    <submittedName>
        <fullName evidence="4">Lovastatin diketide synthase mokB</fullName>
    </submittedName>
</protein>
<dbReference type="Gene3D" id="3.40.47.10">
    <property type="match status" value="2"/>
</dbReference>
<dbReference type="PROSITE" id="PS52004">
    <property type="entry name" value="KS3_2"/>
    <property type="match status" value="1"/>
</dbReference>
<dbReference type="Pfam" id="PF02801">
    <property type="entry name" value="Ketoacyl-synt_C"/>
    <property type="match status" value="1"/>
</dbReference>
<dbReference type="Proteomes" id="UP000325902">
    <property type="component" value="Unassembled WGS sequence"/>
</dbReference>
<evidence type="ECO:0000313" key="5">
    <source>
        <dbReference type="Proteomes" id="UP000325902"/>
    </source>
</evidence>
<proteinExistence type="predicted"/>
<dbReference type="InterPro" id="IPR029063">
    <property type="entry name" value="SAM-dependent_MTases_sf"/>
</dbReference>
<dbReference type="InterPro" id="IPR016035">
    <property type="entry name" value="Acyl_Trfase/lysoPLipase"/>
</dbReference>
<dbReference type="InterPro" id="IPR014043">
    <property type="entry name" value="Acyl_transferase_dom"/>
</dbReference>
<evidence type="ECO:0000256" key="2">
    <source>
        <dbReference type="SAM" id="MobiDB-lite"/>
    </source>
</evidence>
<dbReference type="SMART" id="SM00827">
    <property type="entry name" value="PKS_AT"/>
    <property type="match status" value="1"/>
</dbReference>
<dbReference type="SUPFAM" id="SSF53335">
    <property type="entry name" value="S-adenosyl-L-methionine-dependent methyltransferases"/>
    <property type="match status" value="1"/>
</dbReference>
<dbReference type="InterPro" id="IPR020841">
    <property type="entry name" value="PKS_Beta-ketoAc_synthase_dom"/>
</dbReference>
<dbReference type="GO" id="GO:0004312">
    <property type="term" value="F:fatty acid synthase activity"/>
    <property type="evidence" value="ECO:0007669"/>
    <property type="project" value="TreeGrafter"/>
</dbReference>
<dbReference type="SUPFAM" id="SSF52151">
    <property type="entry name" value="FabD/lysophospholipase-like"/>
    <property type="match status" value="1"/>
</dbReference>